<proteinExistence type="predicted"/>
<dbReference type="AlphaFoldDB" id="A0A6L9XTC3"/>
<dbReference type="Proteomes" id="UP000474967">
    <property type="component" value="Unassembled WGS sequence"/>
</dbReference>
<feature type="transmembrane region" description="Helical" evidence="1">
    <location>
        <begin position="88"/>
        <end position="110"/>
    </location>
</feature>
<feature type="transmembrane region" description="Helical" evidence="1">
    <location>
        <begin position="116"/>
        <end position="133"/>
    </location>
</feature>
<comment type="caution">
    <text evidence="2">The sequence shown here is derived from an EMBL/GenBank/DDBJ whole genome shotgun (WGS) entry which is preliminary data.</text>
</comment>
<organism evidence="2 3">
    <name type="scientific">Leifsonia tongyongensis</name>
    <dbReference type="NCBI Taxonomy" id="1268043"/>
    <lineage>
        <taxon>Bacteria</taxon>
        <taxon>Bacillati</taxon>
        <taxon>Actinomycetota</taxon>
        <taxon>Actinomycetes</taxon>
        <taxon>Micrococcales</taxon>
        <taxon>Microbacteriaceae</taxon>
        <taxon>Leifsonia</taxon>
    </lineage>
</organism>
<sequence>MPDTRLEDRMHAARLRITALTATLGLAASAWAVTLWQANGMDLGVSTRLGPLAFFVPLWIAMMAAMMLPGAAPAVVRSAEATGRVTTVPAFIAAYLAVWTLVGLAVFALYRPHATLVAGVVAIAAGVYELTPLKRRFREHCLRSIRSGFVFGLYCVGSSIGLMLLLVALSVMSIPWMFAIAVVVVAQKLVPPRRAIDLTVALAIIALGVLIVVAPSWVPGLLPQMPPMPPM</sequence>
<dbReference type="Pfam" id="PF09948">
    <property type="entry name" value="PpoB2"/>
    <property type="match status" value="1"/>
</dbReference>
<reference evidence="2 3" key="1">
    <citation type="journal article" date="2014" name="J. Microbiol.">
        <title>Diaminobutyricibacter tongyongensis gen. nov., sp. nov. and Homoserinibacter gongjuensis gen. nov., sp. nov. belong to the family Microbacteriaceae.</title>
        <authorList>
            <person name="Kim S.J."/>
            <person name="Ahn J.H."/>
            <person name="Weon H.Y."/>
            <person name="Hamada M."/>
            <person name="Suzuki K."/>
            <person name="Kwon S.W."/>
        </authorList>
    </citation>
    <scope>NUCLEOTIDE SEQUENCE [LARGE SCALE GENOMIC DNA]</scope>
    <source>
        <strain evidence="2 3">NBRC 108724</strain>
    </source>
</reference>
<feature type="transmembrane region" description="Helical" evidence="1">
    <location>
        <begin position="56"/>
        <end position="76"/>
    </location>
</feature>
<dbReference type="RefSeq" id="WP_163287663.1">
    <property type="nucleotide sequence ID" value="NZ_JAAGWY010000001.1"/>
</dbReference>
<keyword evidence="1" id="KW-0812">Transmembrane</keyword>
<keyword evidence="1" id="KW-0472">Membrane</keyword>
<protein>
    <submittedName>
        <fullName evidence="2">DUF2182 domain-containing protein</fullName>
    </submittedName>
</protein>
<feature type="transmembrane region" description="Helical" evidence="1">
    <location>
        <begin position="198"/>
        <end position="218"/>
    </location>
</feature>
<evidence type="ECO:0000313" key="2">
    <source>
        <dbReference type="EMBL" id="NEN04556.1"/>
    </source>
</evidence>
<gene>
    <name evidence="2" type="ORF">G3T36_01595</name>
</gene>
<evidence type="ECO:0000256" key="1">
    <source>
        <dbReference type="SAM" id="Phobius"/>
    </source>
</evidence>
<feature type="transmembrane region" description="Helical" evidence="1">
    <location>
        <begin position="145"/>
        <end position="168"/>
    </location>
</feature>
<evidence type="ECO:0000313" key="3">
    <source>
        <dbReference type="Proteomes" id="UP000474967"/>
    </source>
</evidence>
<keyword evidence="3" id="KW-1185">Reference proteome</keyword>
<name>A0A6L9XTC3_9MICO</name>
<feature type="transmembrane region" description="Helical" evidence="1">
    <location>
        <begin position="174"/>
        <end position="191"/>
    </location>
</feature>
<accession>A0A6L9XTC3</accession>
<dbReference type="InterPro" id="IPR018688">
    <property type="entry name" value="PpoB2-like"/>
</dbReference>
<keyword evidence="1" id="KW-1133">Transmembrane helix</keyword>
<dbReference type="EMBL" id="JAAGWY010000001">
    <property type="protein sequence ID" value="NEN04556.1"/>
    <property type="molecule type" value="Genomic_DNA"/>
</dbReference>